<proteinExistence type="predicted"/>
<dbReference type="Pfam" id="PF01734">
    <property type="entry name" value="Patatin"/>
    <property type="match status" value="1"/>
</dbReference>
<feature type="active site" description="Proton acceptor" evidence="4">
    <location>
        <position position="155"/>
    </location>
</feature>
<evidence type="ECO:0000313" key="6">
    <source>
        <dbReference type="EMBL" id="SMG06595.1"/>
    </source>
</evidence>
<dbReference type="PANTHER" id="PTHR14226">
    <property type="entry name" value="NEUROPATHY TARGET ESTERASE/SWISS CHEESE D.MELANOGASTER"/>
    <property type="match status" value="1"/>
</dbReference>
<organism evidence="6 7">
    <name type="scientific">Sphingobacterium psychroaquaticum</name>
    <dbReference type="NCBI Taxonomy" id="561061"/>
    <lineage>
        <taxon>Bacteria</taxon>
        <taxon>Pseudomonadati</taxon>
        <taxon>Bacteroidota</taxon>
        <taxon>Sphingobacteriia</taxon>
        <taxon>Sphingobacteriales</taxon>
        <taxon>Sphingobacteriaceae</taxon>
        <taxon>Sphingobacterium</taxon>
    </lineage>
</organism>
<dbReference type="PANTHER" id="PTHR14226:SF29">
    <property type="entry name" value="NEUROPATHY TARGET ESTERASE SWS"/>
    <property type="match status" value="1"/>
</dbReference>
<dbReference type="SUPFAM" id="SSF52151">
    <property type="entry name" value="FabD/lysophospholipase-like"/>
    <property type="match status" value="1"/>
</dbReference>
<reference evidence="6 7" key="1">
    <citation type="submission" date="2017-04" db="EMBL/GenBank/DDBJ databases">
        <authorList>
            <person name="Afonso C.L."/>
            <person name="Miller P.J."/>
            <person name="Scott M.A."/>
            <person name="Spackman E."/>
            <person name="Goraichik I."/>
            <person name="Dimitrov K.M."/>
            <person name="Suarez D.L."/>
            <person name="Swayne D.E."/>
        </authorList>
    </citation>
    <scope>NUCLEOTIDE SEQUENCE [LARGE SCALE GENOMIC DNA]</scope>
    <source>
        <strain evidence="6 7">DSM 22418</strain>
    </source>
</reference>
<evidence type="ECO:0000256" key="2">
    <source>
        <dbReference type="ARBA" id="ARBA00022963"/>
    </source>
</evidence>
<feature type="short sequence motif" description="DGA/G" evidence="4">
    <location>
        <begin position="155"/>
        <end position="157"/>
    </location>
</feature>
<evidence type="ECO:0000313" key="7">
    <source>
        <dbReference type="Proteomes" id="UP000192980"/>
    </source>
</evidence>
<feature type="active site" description="Nucleophile" evidence="4">
    <location>
        <position position="42"/>
    </location>
</feature>
<dbReference type="InterPro" id="IPR016035">
    <property type="entry name" value="Acyl_Trfase/lysoPLipase"/>
</dbReference>
<keyword evidence="1 4" id="KW-0378">Hydrolase</keyword>
<keyword evidence="3 4" id="KW-0443">Lipid metabolism</keyword>
<accession>A0A1X7HZ37</accession>
<dbReference type="EMBL" id="FXAU01000001">
    <property type="protein sequence ID" value="SMG06595.1"/>
    <property type="molecule type" value="Genomic_DNA"/>
</dbReference>
<dbReference type="GO" id="GO:0016042">
    <property type="term" value="P:lipid catabolic process"/>
    <property type="evidence" value="ECO:0007669"/>
    <property type="project" value="UniProtKB-UniRule"/>
</dbReference>
<dbReference type="InterPro" id="IPR002641">
    <property type="entry name" value="PNPLA_dom"/>
</dbReference>
<feature type="short sequence motif" description="GXGXXG" evidence="4">
    <location>
        <begin position="13"/>
        <end position="18"/>
    </location>
</feature>
<feature type="short sequence motif" description="GXSXG" evidence="4">
    <location>
        <begin position="40"/>
        <end position="44"/>
    </location>
</feature>
<dbReference type="Gene3D" id="3.40.1090.10">
    <property type="entry name" value="Cytosolic phospholipase A2 catalytic domain"/>
    <property type="match status" value="2"/>
</dbReference>
<sequence>MIVNNKIGITLSGGGFRGIAHLGVLQCMEELGISFDAISGASAGALIGAFIAEGYSPAEIFKFAKTEKFFNYTDLFRGNGGMFSPDIFERIITKYIPHNSFEQLKVPLYVSVTDLSNARSLVFNQGCLSLAIKSSCCFPMVFVPVNYHNDTILCDGGILNNFPVEHINATCGKSVGVDVNSIEIARGHMGYGEIMDRIIRIITSKIDKEGANYCDVFIQPGELRKFSTFDTKHMDEIYQIGYEHAKKFEDDLLSLRQDNNC</sequence>
<keyword evidence="7" id="KW-1185">Reference proteome</keyword>
<gene>
    <name evidence="6" type="ORF">SAMN05660862_0188</name>
</gene>
<dbReference type="RefSeq" id="WP_058699777.1">
    <property type="nucleotide sequence ID" value="NZ_FXAU01000001.1"/>
</dbReference>
<dbReference type="InterPro" id="IPR050301">
    <property type="entry name" value="NTE"/>
</dbReference>
<dbReference type="AlphaFoldDB" id="A0A1X7HZ37"/>
<feature type="domain" description="PNPLA" evidence="5">
    <location>
        <begin position="9"/>
        <end position="168"/>
    </location>
</feature>
<keyword evidence="2 4" id="KW-0442">Lipid degradation</keyword>
<evidence type="ECO:0000259" key="5">
    <source>
        <dbReference type="PROSITE" id="PS51635"/>
    </source>
</evidence>
<dbReference type="Proteomes" id="UP000192980">
    <property type="component" value="Unassembled WGS sequence"/>
</dbReference>
<name>A0A1X7HZ37_9SPHI</name>
<evidence type="ECO:0000256" key="1">
    <source>
        <dbReference type="ARBA" id="ARBA00022801"/>
    </source>
</evidence>
<evidence type="ECO:0000256" key="4">
    <source>
        <dbReference type="PROSITE-ProRule" id="PRU01161"/>
    </source>
</evidence>
<protein>
    <submittedName>
        <fullName evidence="6">NTE family protein</fullName>
    </submittedName>
</protein>
<dbReference type="CDD" id="cd07205">
    <property type="entry name" value="Pat_PNPLA6_PNPLA7_NTE1_like"/>
    <property type="match status" value="1"/>
</dbReference>
<dbReference type="PROSITE" id="PS51635">
    <property type="entry name" value="PNPLA"/>
    <property type="match status" value="1"/>
</dbReference>
<dbReference type="GO" id="GO:0016787">
    <property type="term" value="F:hydrolase activity"/>
    <property type="evidence" value="ECO:0007669"/>
    <property type="project" value="UniProtKB-UniRule"/>
</dbReference>
<dbReference type="OrthoDB" id="9770965at2"/>
<evidence type="ECO:0000256" key="3">
    <source>
        <dbReference type="ARBA" id="ARBA00023098"/>
    </source>
</evidence>
<dbReference type="STRING" id="561061.SAMN05660862_0188"/>